<sequence>MCLAHTKPENQSNNHITMQRPIAIGSLNATGSSVAFRMRRLDAARSEAERDGSGYHVLNATPRSVAFTD</sequence>
<keyword evidence="2" id="KW-1185">Reference proteome</keyword>
<accession>A0A843WQW5</accession>
<name>A0A843WQW5_COLES</name>
<dbReference type="AlphaFoldDB" id="A0A843WQW5"/>
<dbReference type="Proteomes" id="UP000652761">
    <property type="component" value="Unassembled WGS sequence"/>
</dbReference>
<comment type="caution">
    <text evidence="1">The sequence shown here is derived from an EMBL/GenBank/DDBJ whole genome shotgun (WGS) entry which is preliminary data.</text>
</comment>
<protein>
    <submittedName>
        <fullName evidence="1">Uncharacterized protein</fullName>
    </submittedName>
</protein>
<organism evidence="1 2">
    <name type="scientific">Colocasia esculenta</name>
    <name type="common">Wild taro</name>
    <name type="synonym">Arum esculentum</name>
    <dbReference type="NCBI Taxonomy" id="4460"/>
    <lineage>
        <taxon>Eukaryota</taxon>
        <taxon>Viridiplantae</taxon>
        <taxon>Streptophyta</taxon>
        <taxon>Embryophyta</taxon>
        <taxon>Tracheophyta</taxon>
        <taxon>Spermatophyta</taxon>
        <taxon>Magnoliopsida</taxon>
        <taxon>Liliopsida</taxon>
        <taxon>Araceae</taxon>
        <taxon>Aroideae</taxon>
        <taxon>Colocasieae</taxon>
        <taxon>Colocasia</taxon>
    </lineage>
</organism>
<reference evidence="1" key="1">
    <citation type="submission" date="2017-07" db="EMBL/GenBank/DDBJ databases">
        <title>Taro Niue Genome Assembly and Annotation.</title>
        <authorList>
            <person name="Atibalentja N."/>
            <person name="Keating K."/>
            <person name="Fields C.J."/>
        </authorList>
    </citation>
    <scope>NUCLEOTIDE SEQUENCE</scope>
    <source>
        <strain evidence="1">Niue_2</strain>
        <tissue evidence="1">Leaf</tissue>
    </source>
</reference>
<dbReference type="EMBL" id="NMUH01003332">
    <property type="protein sequence ID" value="MQM05030.1"/>
    <property type="molecule type" value="Genomic_DNA"/>
</dbReference>
<proteinExistence type="predicted"/>
<evidence type="ECO:0000313" key="1">
    <source>
        <dbReference type="EMBL" id="MQM05030.1"/>
    </source>
</evidence>
<evidence type="ECO:0000313" key="2">
    <source>
        <dbReference type="Proteomes" id="UP000652761"/>
    </source>
</evidence>
<gene>
    <name evidence="1" type="ORF">Taro_037828</name>
</gene>